<proteinExistence type="predicted"/>
<dbReference type="AlphaFoldDB" id="A0A2M4DC28"/>
<protein>
    <submittedName>
        <fullName evidence="1">Putative secreted protein</fullName>
    </submittedName>
</protein>
<organism evidence="1">
    <name type="scientific">Anopheles darlingi</name>
    <name type="common">Mosquito</name>
    <dbReference type="NCBI Taxonomy" id="43151"/>
    <lineage>
        <taxon>Eukaryota</taxon>
        <taxon>Metazoa</taxon>
        <taxon>Ecdysozoa</taxon>
        <taxon>Arthropoda</taxon>
        <taxon>Hexapoda</taxon>
        <taxon>Insecta</taxon>
        <taxon>Pterygota</taxon>
        <taxon>Neoptera</taxon>
        <taxon>Endopterygota</taxon>
        <taxon>Diptera</taxon>
        <taxon>Nematocera</taxon>
        <taxon>Culicoidea</taxon>
        <taxon>Culicidae</taxon>
        <taxon>Anophelinae</taxon>
        <taxon>Anopheles</taxon>
    </lineage>
</organism>
<sequence>MSRYAAWRGPYPTFLMGAVLHPTSGILVEIGSGSRSFFCFFFSLLHKPPNFGKECEDHEPKNGNNRKPRRCLFPPKARLVHRSQGTCRHAGPPSRFNQVERNRRTGMTELLGCLPVTPIRCDGGMSSNTMETDVVVHVGCGSGEEEGKKKRHSIYCPVQCPTDRCDNRGNFVPN</sequence>
<accession>A0A2M4DC28</accession>
<dbReference type="EMBL" id="GGFL01010949">
    <property type="protein sequence ID" value="MBW75127.1"/>
    <property type="molecule type" value="Transcribed_RNA"/>
</dbReference>
<reference evidence="1" key="1">
    <citation type="submission" date="2018-01" db="EMBL/GenBank/DDBJ databases">
        <title>An insight into the sialome of Amazonian anophelines.</title>
        <authorList>
            <person name="Ribeiro J.M."/>
            <person name="Scarpassa V."/>
            <person name="Calvo E."/>
        </authorList>
    </citation>
    <scope>NUCLEOTIDE SEQUENCE</scope>
</reference>
<evidence type="ECO:0000313" key="1">
    <source>
        <dbReference type="EMBL" id="MBW75127.1"/>
    </source>
</evidence>
<name>A0A2M4DC28_ANODA</name>